<dbReference type="EMBL" id="SLVM01000021">
    <property type="protein sequence ID" value="TCM80002.1"/>
    <property type="molecule type" value="Genomic_DNA"/>
</dbReference>
<accession>A0A4V2R3Z7</accession>
<evidence type="ECO:0000313" key="3">
    <source>
        <dbReference type="Proteomes" id="UP000295277"/>
    </source>
</evidence>
<dbReference type="Proteomes" id="UP000295277">
    <property type="component" value="Unassembled WGS sequence"/>
</dbReference>
<dbReference type="RefSeq" id="WP_132696052.1">
    <property type="nucleotide sequence ID" value="NZ_SLVM01000021.1"/>
</dbReference>
<evidence type="ECO:0008006" key="4">
    <source>
        <dbReference type="Google" id="ProtNLM"/>
    </source>
</evidence>
<sequence length="109" mass="11175">MRAGAAALVLLLAGCVAAPPQDRVSTLFLPDAGGLAVSGSPLRVDFGRAPDGVIAPLSRELGPPRAVPLTGCPQGIERQLAWGDLVLTFTREQFVGWRQAGAAAGQICA</sequence>
<dbReference type="AlphaFoldDB" id="A0A4V2R3Z7"/>
<feature type="chain" id="PRO_5020625994" description="Lipoprotein" evidence="1">
    <location>
        <begin position="19"/>
        <end position="109"/>
    </location>
</feature>
<proteinExistence type="predicted"/>
<gene>
    <name evidence="2" type="ORF">EV216_12139</name>
</gene>
<name>A0A4V2R3Z7_9RHOB</name>
<dbReference type="PROSITE" id="PS51257">
    <property type="entry name" value="PROKAR_LIPOPROTEIN"/>
    <property type="match status" value="1"/>
</dbReference>
<protein>
    <recommendedName>
        <fullName evidence="4">Lipoprotein</fullName>
    </recommendedName>
</protein>
<comment type="caution">
    <text evidence="2">The sequence shown here is derived from an EMBL/GenBank/DDBJ whole genome shotgun (WGS) entry which is preliminary data.</text>
</comment>
<evidence type="ECO:0000313" key="2">
    <source>
        <dbReference type="EMBL" id="TCM80002.1"/>
    </source>
</evidence>
<dbReference type="OrthoDB" id="7867825at2"/>
<evidence type="ECO:0000256" key="1">
    <source>
        <dbReference type="SAM" id="SignalP"/>
    </source>
</evidence>
<keyword evidence="3" id="KW-1185">Reference proteome</keyword>
<feature type="signal peptide" evidence="1">
    <location>
        <begin position="1"/>
        <end position="18"/>
    </location>
</feature>
<reference evidence="2 3" key="1">
    <citation type="submission" date="2019-03" db="EMBL/GenBank/DDBJ databases">
        <title>Genomic Encyclopedia of Type Strains, Phase IV (KMG-IV): sequencing the most valuable type-strain genomes for metagenomic binning, comparative biology and taxonomic classification.</title>
        <authorList>
            <person name="Goeker M."/>
        </authorList>
    </citation>
    <scope>NUCLEOTIDE SEQUENCE [LARGE SCALE GENOMIC DNA]</scope>
    <source>
        <strain evidence="2 3">DSM 21153</strain>
    </source>
</reference>
<keyword evidence="1" id="KW-0732">Signal</keyword>
<organism evidence="2 3">
    <name type="scientific">Rhodovulum steppense</name>
    <dbReference type="NCBI Taxonomy" id="540251"/>
    <lineage>
        <taxon>Bacteria</taxon>
        <taxon>Pseudomonadati</taxon>
        <taxon>Pseudomonadota</taxon>
        <taxon>Alphaproteobacteria</taxon>
        <taxon>Rhodobacterales</taxon>
        <taxon>Paracoccaceae</taxon>
        <taxon>Rhodovulum</taxon>
    </lineage>
</organism>